<evidence type="ECO:0000256" key="14">
    <source>
        <dbReference type="SAM" id="MobiDB-lite"/>
    </source>
</evidence>
<keyword evidence="4 13" id="KW-0813">Transport</keyword>
<keyword evidence="15" id="KW-0282">Flagellum</keyword>
<keyword evidence="10 13" id="KW-0472">Membrane</keyword>
<comment type="similarity">
    <text evidence="2 13">Belongs to the type III secretion exporter family.</text>
</comment>
<dbReference type="PANTHER" id="PTHR30531:SF12">
    <property type="entry name" value="FLAGELLAR BIOSYNTHETIC PROTEIN FLHB"/>
    <property type="match status" value="1"/>
</dbReference>
<keyword evidence="6 13" id="KW-0812">Transmembrane</keyword>
<keyword evidence="5 13" id="KW-1003">Cell membrane</keyword>
<keyword evidence="9 13" id="KW-1133">Transmembrane helix</keyword>
<keyword evidence="7 13" id="KW-1005">Bacterial flagellum biogenesis</keyword>
<dbReference type="NCBIfam" id="TIGR00328">
    <property type="entry name" value="flhB"/>
    <property type="match status" value="1"/>
</dbReference>
<evidence type="ECO:0000256" key="10">
    <source>
        <dbReference type="ARBA" id="ARBA00023136"/>
    </source>
</evidence>
<evidence type="ECO:0000256" key="6">
    <source>
        <dbReference type="ARBA" id="ARBA00022692"/>
    </source>
</evidence>
<evidence type="ECO:0000256" key="12">
    <source>
        <dbReference type="ARBA" id="ARBA00025078"/>
    </source>
</evidence>
<organism evidence="15 16">
    <name type="scientific">Rohdeia mirabilis</name>
    <dbReference type="NCBI Taxonomy" id="2528008"/>
    <lineage>
        <taxon>Bacteria</taxon>
        <taxon>Pseudomonadati</taxon>
        <taxon>Planctomycetota</taxon>
        <taxon>Planctomycetia</taxon>
        <taxon>Planctomycetia incertae sedis</taxon>
        <taxon>Rohdeia</taxon>
    </lineage>
</organism>
<evidence type="ECO:0000256" key="9">
    <source>
        <dbReference type="ARBA" id="ARBA00022989"/>
    </source>
</evidence>
<evidence type="ECO:0000256" key="3">
    <source>
        <dbReference type="ARBA" id="ARBA00021622"/>
    </source>
</evidence>
<protein>
    <recommendedName>
        <fullName evidence="3 13">Flagellar biosynthetic protein FlhB</fullName>
    </recommendedName>
</protein>
<feature type="transmembrane region" description="Helical" evidence="13">
    <location>
        <begin position="97"/>
        <end position="118"/>
    </location>
</feature>
<evidence type="ECO:0000256" key="7">
    <source>
        <dbReference type="ARBA" id="ARBA00022795"/>
    </source>
</evidence>
<dbReference type="GO" id="GO:0009306">
    <property type="term" value="P:protein secretion"/>
    <property type="evidence" value="ECO:0007669"/>
    <property type="project" value="InterPro"/>
</dbReference>
<feature type="transmembrane region" description="Helical" evidence="13">
    <location>
        <begin position="193"/>
        <end position="215"/>
    </location>
</feature>
<dbReference type="SUPFAM" id="SSF160544">
    <property type="entry name" value="EscU C-terminal domain-like"/>
    <property type="match status" value="1"/>
</dbReference>
<dbReference type="Gene3D" id="3.40.1690.10">
    <property type="entry name" value="secretion proteins EscU"/>
    <property type="match status" value="1"/>
</dbReference>
<keyword evidence="15" id="KW-0969">Cilium</keyword>
<keyword evidence="8 13" id="KW-0653">Protein transport</keyword>
<feature type="region of interest" description="Disordered" evidence="14">
    <location>
        <begin position="1"/>
        <end position="25"/>
    </location>
</feature>
<dbReference type="InterPro" id="IPR006136">
    <property type="entry name" value="FlhB"/>
</dbReference>
<sequence>MSDQTPKDEKTEEATPKRRDEARDKGQVAMSQDVVAAVMLLMAVLAFYVAGQNLVMSLVQLTAGITGRMHAWALNDMGFEEAAAMVAEPWWAILPNLFLVLMPMLAIGALAAFLQAGFRITPKALEMKWSKLDPIKGAQKIVGPRGFVRLGQSMLKLIVIASVTVAVAYSQLGKLAALGRMELPQALVHGTRLIAFTAICAIVAILAIALIDLLFQRQQHDKELRMSKNEVKQEMKNSQGDPEVKRRIRQVQREMSARRMMDDVPNATVVVTNPTHYAVALYYEKDANGQPLVAAPKVVAKGVDSLAQKIKEIASENGVILYEDVPLARALHARCEIGDVVPVELFEAVAAVIRYVYGLREVAARA</sequence>
<dbReference type="RefSeq" id="WP_419186102.1">
    <property type="nucleotide sequence ID" value="NZ_CP036290.1"/>
</dbReference>
<gene>
    <name evidence="15" type="primary">flhB_2</name>
    <name evidence="13" type="synonym">flhB</name>
    <name evidence="15" type="ORF">Pla163_36190</name>
</gene>
<name>A0A518D4S2_9BACT</name>
<dbReference type="PANTHER" id="PTHR30531">
    <property type="entry name" value="FLAGELLAR BIOSYNTHETIC PROTEIN FLHB"/>
    <property type="match status" value="1"/>
</dbReference>
<dbReference type="InterPro" id="IPR029025">
    <property type="entry name" value="T3SS_substrate_exporter_C"/>
</dbReference>
<dbReference type="GO" id="GO:0005886">
    <property type="term" value="C:plasma membrane"/>
    <property type="evidence" value="ECO:0007669"/>
    <property type="project" value="UniProtKB-SubCell"/>
</dbReference>
<evidence type="ECO:0000256" key="11">
    <source>
        <dbReference type="ARBA" id="ARBA00023225"/>
    </source>
</evidence>
<evidence type="ECO:0000256" key="8">
    <source>
        <dbReference type="ARBA" id="ARBA00022927"/>
    </source>
</evidence>
<proteinExistence type="inferred from homology"/>
<reference evidence="15 16" key="1">
    <citation type="submission" date="2019-02" db="EMBL/GenBank/DDBJ databases">
        <title>Deep-cultivation of Planctomycetes and their phenomic and genomic characterization uncovers novel biology.</title>
        <authorList>
            <person name="Wiegand S."/>
            <person name="Jogler M."/>
            <person name="Boedeker C."/>
            <person name="Pinto D."/>
            <person name="Vollmers J."/>
            <person name="Rivas-Marin E."/>
            <person name="Kohn T."/>
            <person name="Peeters S.H."/>
            <person name="Heuer A."/>
            <person name="Rast P."/>
            <person name="Oberbeckmann S."/>
            <person name="Bunk B."/>
            <person name="Jeske O."/>
            <person name="Meyerdierks A."/>
            <person name="Storesund J.E."/>
            <person name="Kallscheuer N."/>
            <person name="Luecker S."/>
            <person name="Lage O.M."/>
            <person name="Pohl T."/>
            <person name="Merkel B.J."/>
            <person name="Hornburger P."/>
            <person name="Mueller R.-W."/>
            <person name="Bruemmer F."/>
            <person name="Labrenz M."/>
            <person name="Spormann A.M."/>
            <person name="Op den Camp H."/>
            <person name="Overmann J."/>
            <person name="Amann R."/>
            <person name="Jetten M.S.M."/>
            <person name="Mascher T."/>
            <person name="Medema M.H."/>
            <person name="Devos D.P."/>
            <person name="Kaster A.-K."/>
            <person name="Ovreas L."/>
            <person name="Rohde M."/>
            <person name="Galperin M.Y."/>
            <person name="Jogler C."/>
        </authorList>
    </citation>
    <scope>NUCLEOTIDE SEQUENCE [LARGE SCALE GENOMIC DNA]</scope>
    <source>
        <strain evidence="15 16">Pla163</strain>
    </source>
</reference>
<evidence type="ECO:0000256" key="1">
    <source>
        <dbReference type="ARBA" id="ARBA00004651"/>
    </source>
</evidence>
<dbReference type="Proteomes" id="UP000319342">
    <property type="component" value="Chromosome"/>
</dbReference>
<evidence type="ECO:0000256" key="2">
    <source>
        <dbReference type="ARBA" id="ARBA00010690"/>
    </source>
</evidence>
<evidence type="ECO:0000256" key="5">
    <source>
        <dbReference type="ARBA" id="ARBA00022475"/>
    </source>
</evidence>
<dbReference type="InterPro" id="IPR006135">
    <property type="entry name" value="T3SS_substrate_exporter"/>
</dbReference>
<feature type="transmembrane region" description="Helical" evidence="13">
    <location>
        <begin position="154"/>
        <end position="173"/>
    </location>
</feature>
<feature type="transmembrane region" description="Helical" evidence="13">
    <location>
        <begin position="28"/>
        <end position="50"/>
    </location>
</feature>
<dbReference type="Gene3D" id="6.10.250.2080">
    <property type="match status" value="1"/>
</dbReference>
<dbReference type="AlphaFoldDB" id="A0A518D4S2"/>
<keyword evidence="11 13" id="KW-1006">Bacterial flagellum protein export</keyword>
<keyword evidence="15" id="KW-0966">Cell projection</keyword>
<keyword evidence="16" id="KW-1185">Reference proteome</keyword>
<evidence type="ECO:0000313" key="15">
    <source>
        <dbReference type="EMBL" id="QDU86468.1"/>
    </source>
</evidence>
<dbReference type="GO" id="GO:0044780">
    <property type="term" value="P:bacterial-type flagellum assembly"/>
    <property type="evidence" value="ECO:0007669"/>
    <property type="project" value="InterPro"/>
</dbReference>
<dbReference type="Pfam" id="PF01312">
    <property type="entry name" value="Bac_export_2"/>
    <property type="match status" value="1"/>
</dbReference>
<accession>A0A518D4S2</accession>
<evidence type="ECO:0000256" key="4">
    <source>
        <dbReference type="ARBA" id="ARBA00022448"/>
    </source>
</evidence>
<comment type="function">
    <text evidence="12 13">Required for formation of the rod structure in the basal body of the flagellar apparatus. Together with FliI and FliH, may constitute the export apparatus of flagellin.</text>
</comment>
<evidence type="ECO:0000313" key="16">
    <source>
        <dbReference type="Proteomes" id="UP000319342"/>
    </source>
</evidence>
<evidence type="ECO:0000256" key="13">
    <source>
        <dbReference type="RuleBase" id="RU364091"/>
    </source>
</evidence>
<dbReference type="EMBL" id="CP036290">
    <property type="protein sequence ID" value="QDU86468.1"/>
    <property type="molecule type" value="Genomic_DNA"/>
</dbReference>
<comment type="subcellular location">
    <subcellularLocation>
        <location evidence="1">Cell membrane</location>
        <topology evidence="1">Multi-pass membrane protein</topology>
    </subcellularLocation>
</comment>
<dbReference type="PRINTS" id="PR00950">
    <property type="entry name" value="TYPE3IMSPROT"/>
</dbReference>